<reference evidence="2" key="1">
    <citation type="submission" date="2011-05" db="EMBL/GenBank/DDBJ databases">
        <authorList>
            <person name="Richards S.R."/>
            <person name="Qu J."/>
            <person name="Jiang H."/>
            <person name="Jhangiani S.N."/>
            <person name="Agravi P."/>
            <person name="Goodspeed R."/>
            <person name="Gross S."/>
            <person name="Mandapat C."/>
            <person name="Jackson L."/>
            <person name="Mathew T."/>
            <person name="Pu L."/>
            <person name="Thornton R."/>
            <person name="Saada N."/>
            <person name="Wilczek-Boney K.B."/>
            <person name="Lee S."/>
            <person name="Kovar C."/>
            <person name="Wu Y."/>
            <person name="Scherer S.E."/>
            <person name="Worley K.C."/>
            <person name="Muzny D.M."/>
            <person name="Gibbs R."/>
        </authorList>
    </citation>
    <scope>NUCLEOTIDE SEQUENCE</scope>
    <source>
        <strain evidence="2">Brora</strain>
    </source>
</reference>
<dbReference type="EMBL" id="AFFK01019330">
    <property type="status" value="NOT_ANNOTATED_CDS"/>
    <property type="molecule type" value="Genomic_DNA"/>
</dbReference>
<dbReference type="Proteomes" id="UP000014500">
    <property type="component" value="Unassembled WGS sequence"/>
</dbReference>
<proteinExistence type="predicted"/>
<dbReference type="HOGENOM" id="CLU_2174096_0_0_1"/>
<evidence type="ECO:0000313" key="1">
    <source>
        <dbReference type="EnsemblMetazoa" id="SMAR004613-PA"/>
    </source>
</evidence>
<protein>
    <submittedName>
        <fullName evidence="1">Uncharacterized protein</fullName>
    </submittedName>
</protein>
<accession>T1IU00</accession>
<evidence type="ECO:0000313" key="2">
    <source>
        <dbReference type="Proteomes" id="UP000014500"/>
    </source>
</evidence>
<name>T1IU00_STRMM</name>
<organism evidence="1 2">
    <name type="scientific">Strigamia maritima</name>
    <name type="common">European centipede</name>
    <name type="synonym">Geophilus maritimus</name>
    <dbReference type="NCBI Taxonomy" id="126957"/>
    <lineage>
        <taxon>Eukaryota</taxon>
        <taxon>Metazoa</taxon>
        <taxon>Ecdysozoa</taxon>
        <taxon>Arthropoda</taxon>
        <taxon>Myriapoda</taxon>
        <taxon>Chilopoda</taxon>
        <taxon>Pleurostigmophora</taxon>
        <taxon>Geophilomorpha</taxon>
        <taxon>Linotaeniidae</taxon>
        <taxon>Strigamia</taxon>
    </lineage>
</organism>
<keyword evidence="2" id="KW-1185">Reference proteome</keyword>
<dbReference type="AlphaFoldDB" id="T1IU00"/>
<sequence>MMLLTSNWKAILERYTAHRNKSLMQETFESDIDRDLATLIHCISDLRLQPHVKMVALIGPCINLIVCVQTKAQAESEEQDFCEIRICNNGVCINDSKHGITQRRGTHIGN</sequence>
<dbReference type="EnsemblMetazoa" id="SMAR004613-RA">
    <property type="protein sequence ID" value="SMAR004613-PA"/>
    <property type="gene ID" value="SMAR004613"/>
</dbReference>
<reference evidence="1" key="2">
    <citation type="submission" date="2015-02" db="UniProtKB">
        <authorList>
            <consortium name="EnsemblMetazoa"/>
        </authorList>
    </citation>
    <scope>IDENTIFICATION</scope>
</reference>